<comment type="caution">
    <text evidence="3">The sequence shown here is derived from an EMBL/GenBank/DDBJ whole genome shotgun (WGS) entry which is preliminary data.</text>
</comment>
<sequence length="117" mass="13423">MADRIVRISEEVKKEISSIIQNDLKDPRLPNMVSIISCNVTKDLRYAKVYISVLGNDEQKKNAISALKSAAGFIRRELGHRLQLRYTPEIHFELDTSIEHGIYINKLLDDAKKELND</sequence>
<dbReference type="InterPro" id="IPR015946">
    <property type="entry name" value="KH_dom-like_a/b"/>
</dbReference>
<proteinExistence type="inferred from homology"/>
<gene>
    <name evidence="2 3" type="primary">rbfA</name>
    <name evidence="3" type="ORF">CLHUN_00390</name>
</gene>
<dbReference type="SUPFAM" id="SSF89919">
    <property type="entry name" value="Ribosome-binding factor A, RbfA"/>
    <property type="match status" value="1"/>
</dbReference>
<dbReference type="RefSeq" id="WP_080062547.1">
    <property type="nucleotide sequence ID" value="NZ_MZGX01000001.1"/>
</dbReference>
<evidence type="ECO:0000256" key="1">
    <source>
        <dbReference type="ARBA" id="ARBA00022517"/>
    </source>
</evidence>
<dbReference type="Gene3D" id="3.30.300.20">
    <property type="match status" value="1"/>
</dbReference>
<dbReference type="Proteomes" id="UP000191554">
    <property type="component" value="Unassembled WGS sequence"/>
</dbReference>
<name>A0A1V4SR16_RUMHU</name>
<reference evidence="3 4" key="1">
    <citation type="submission" date="2017-03" db="EMBL/GenBank/DDBJ databases">
        <title>Genome sequence of Clostridium hungatei DSM 14427.</title>
        <authorList>
            <person name="Poehlein A."/>
            <person name="Daniel R."/>
        </authorList>
    </citation>
    <scope>NUCLEOTIDE SEQUENCE [LARGE SCALE GENOMIC DNA]</scope>
    <source>
        <strain evidence="3 4">DSM 14427</strain>
    </source>
</reference>
<dbReference type="PANTHER" id="PTHR33515">
    <property type="entry name" value="RIBOSOME-BINDING FACTOR A, CHLOROPLASTIC-RELATED"/>
    <property type="match status" value="1"/>
</dbReference>
<keyword evidence="4" id="KW-1185">Reference proteome</keyword>
<organism evidence="3 4">
    <name type="scientific">Ruminiclostridium hungatei</name>
    <name type="common">Clostridium hungatei</name>
    <dbReference type="NCBI Taxonomy" id="48256"/>
    <lineage>
        <taxon>Bacteria</taxon>
        <taxon>Bacillati</taxon>
        <taxon>Bacillota</taxon>
        <taxon>Clostridia</taxon>
        <taxon>Eubacteriales</taxon>
        <taxon>Oscillospiraceae</taxon>
        <taxon>Ruminiclostridium</taxon>
    </lineage>
</organism>
<dbReference type="HAMAP" id="MF_00003">
    <property type="entry name" value="RbfA"/>
    <property type="match status" value="1"/>
</dbReference>
<keyword evidence="2" id="KW-0963">Cytoplasm</keyword>
<dbReference type="GO" id="GO:0030490">
    <property type="term" value="P:maturation of SSU-rRNA"/>
    <property type="evidence" value="ECO:0007669"/>
    <property type="project" value="UniProtKB-UniRule"/>
</dbReference>
<evidence type="ECO:0000256" key="2">
    <source>
        <dbReference type="HAMAP-Rule" id="MF_00003"/>
    </source>
</evidence>
<dbReference type="Pfam" id="PF02033">
    <property type="entry name" value="RBFA"/>
    <property type="match status" value="1"/>
</dbReference>
<dbReference type="PROSITE" id="PS01319">
    <property type="entry name" value="RBFA"/>
    <property type="match status" value="1"/>
</dbReference>
<dbReference type="GO" id="GO:0043024">
    <property type="term" value="F:ribosomal small subunit binding"/>
    <property type="evidence" value="ECO:0007669"/>
    <property type="project" value="TreeGrafter"/>
</dbReference>
<protein>
    <recommendedName>
        <fullName evidence="2">Ribosome-binding factor A</fullName>
    </recommendedName>
</protein>
<dbReference type="InterPro" id="IPR020053">
    <property type="entry name" value="Ribosome-bd_factorA_CS"/>
</dbReference>
<dbReference type="PANTHER" id="PTHR33515:SF1">
    <property type="entry name" value="RIBOSOME-BINDING FACTOR A, CHLOROPLASTIC-RELATED"/>
    <property type="match status" value="1"/>
</dbReference>
<dbReference type="EMBL" id="MZGX01000001">
    <property type="protein sequence ID" value="OPX46223.1"/>
    <property type="molecule type" value="Genomic_DNA"/>
</dbReference>
<comment type="function">
    <text evidence="2">One of several proteins that assist in the late maturation steps of the functional core of the 30S ribosomal subunit. Associates with free 30S ribosomal subunits (but not with 30S subunits that are part of 70S ribosomes or polysomes). Required for efficient processing of 16S rRNA. May interact with the 5'-terminal helix region of 16S rRNA.</text>
</comment>
<evidence type="ECO:0000313" key="3">
    <source>
        <dbReference type="EMBL" id="OPX46223.1"/>
    </source>
</evidence>
<dbReference type="NCBIfam" id="TIGR00082">
    <property type="entry name" value="rbfA"/>
    <property type="match status" value="1"/>
</dbReference>
<dbReference type="STRING" id="48256.CLHUN_00390"/>
<comment type="similarity">
    <text evidence="2">Belongs to the RbfA family.</text>
</comment>
<dbReference type="InterPro" id="IPR023799">
    <property type="entry name" value="RbfA_dom_sf"/>
</dbReference>
<accession>A0A1V4SR16</accession>
<comment type="subcellular location">
    <subcellularLocation>
        <location evidence="2">Cytoplasm</location>
    </subcellularLocation>
</comment>
<dbReference type="OrthoDB" id="307788at2"/>
<dbReference type="AlphaFoldDB" id="A0A1V4SR16"/>
<dbReference type="GO" id="GO:0005829">
    <property type="term" value="C:cytosol"/>
    <property type="evidence" value="ECO:0007669"/>
    <property type="project" value="TreeGrafter"/>
</dbReference>
<keyword evidence="1 2" id="KW-0690">Ribosome biogenesis</keyword>
<evidence type="ECO:0000313" key="4">
    <source>
        <dbReference type="Proteomes" id="UP000191554"/>
    </source>
</evidence>
<comment type="subunit">
    <text evidence="2">Monomer. Binds 30S ribosomal subunits, but not 50S ribosomal subunits or 70S ribosomes.</text>
</comment>
<dbReference type="InterPro" id="IPR000238">
    <property type="entry name" value="RbfA"/>
</dbReference>